<feature type="compositionally biased region" description="Basic and acidic residues" evidence="1">
    <location>
        <begin position="146"/>
        <end position="188"/>
    </location>
</feature>
<proteinExistence type="predicted"/>
<dbReference type="WBParaSite" id="HCON_00095340-00001">
    <property type="protein sequence ID" value="HCON_00095340-00001"/>
    <property type="gene ID" value="HCON_00095340"/>
</dbReference>
<feature type="region of interest" description="Disordered" evidence="1">
    <location>
        <begin position="26"/>
        <end position="188"/>
    </location>
</feature>
<dbReference type="Proteomes" id="UP000025227">
    <property type="component" value="Unplaced"/>
</dbReference>
<keyword evidence="2" id="KW-1185">Reference proteome</keyword>
<name>A0A7I4YG70_HAECO</name>
<feature type="compositionally biased region" description="Basic and acidic residues" evidence="1">
    <location>
        <begin position="119"/>
        <end position="139"/>
    </location>
</feature>
<sequence>MTKTPIFPMQQLFLLRTESPLCRWEHSGRTEGLTDRKTYRQRDGETSTDRQAETDMKGTRTDGKADRHGHIQTDGHRQTDDGQTDRDGHGRTERHRRANTDRYGKTRTRYGQTHKGKDRHGQRDRRGQTLTDTHPDVAYRTRTAHTGKDGTAKTRTDVDRHARERSMQDEDDIHMDRQDKQKQPDDPSVRVVLLFQRLGPRSPLWI</sequence>
<organism evidence="2 3">
    <name type="scientific">Haemonchus contortus</name>
    <name type="common">Barber pole worm</name>
    <dbReference type="NCBI Taxonomy" id="6289"/>
    <lineage>
        <taxon>Eukaryota</taxon>
        <taxon>Metazoa</taxon>
        <taxon>Ecdysozoa</taxon>
        <taxon>Nematoda</taxon>
        <taxon>Chromadorea</taxon>
        <taxon>Rhabditida</taxon>
        <taxon>Rhabditina</taxon>
        <taxon>Rhabditomorpha</taxon>
        <taxon>Strongyloidea</taxon>
        <taxon>Trichostrongylidae</taxon>
        <taxon>Haemonchus</taxon>
    </lineage>
</organism>
<feature type="compositionally biased region" description="Basic and acidic residues" evidence="1">
    <location>
        <begin position="26"/>
        <end position="91"/>
    </location>
</feature>
<feature type="compositionally biased region" description="Basic residues" evidence="1">
    <location>
        <begin position="105"/>
        <end position="118"/>
    </location>
</feature>
<dbReference type="AlphaFoldDB" id="A0A7I4YG70"/>
<protein>
    <submittedName>
        <fullName evidence="3">Repetin</fullName>
    </submittedName>
</protein>
<accession>A0A7I4YG70</accession>
<reference evidence="3" key="1">
    <citation type="submission" date="2020-12" db="UniProtKB">
        <authorList>
            <consortium name="WormBaseParasite"/>
        </authorList>
    </citation>
    <scope>IDENTIFICATION</scope>
    <source>
        <strain evidence="3">MHco3</strain>
    </source>
</reference>
<evidence type="ECO:0000256" key="1">
    <source>
        <dbReference type="SAM" id="MobiDB-lite"/>
    </source>
</evidence>
<evidence type="ECO:0000313" key="3">
    <source>
        <dbReference type="WBParaSite" id="HCON_00095340-00001"/>
    </source>
</evidence>
<evidence type="ECO:0000313" key="2">
    <source>
        <dbReference type="Proteomes" id="UP000025227"/>
    </source>
</evidence>